<evidence type="ECO:0000313" key="3">
    <source>
        <dbReference type="EMBL" id="MBO1829804.1"/>
    </source>
</evidence>
<sequence length="194" mass="19988">MKMNLLRGCVAAGIASAAFVPSVSHAFDGELAFYGSISDVTCNINGVAPGDGNRKEVQLGDRIGTDTFPQVGAVSTPATFNLVIGGNTGCTDGTKVLVEFDQRSNNINPVTGNLKLVGTKPAEGIEIQIKDAGNGKTGKIMLGQAQNLAEAQVATVASNTATLTYAAQYVSTAAKSAIKTGSGNSFIRYVLAYH</sequence>
<evidence type="ECO:0000313" key="6">
    <source>
        <dbReference type="Proteomes" id="UP000664048"/>
    </source>
</evidence>
<dbReference type="InterPro" id="IPR036937">
    <property type="entry name" value="Adhesion_dom_fimbrial_sf"/>
</dbReference>
<dbReference type="PANTHER" id="PTHR33420:SF26">
    <property type="entry name" value="FIMBRIAL SUBUNIT"/>
    <property type="match status" value="1"/>
</dbReference>
<dbReference type="AlphaFoldDB" id="A0A1E3FEY2"/>
<reference evidence="2" key="1">
    <citation type="submission" date="2021-01" db="EMBL/GenBank/DDBJ databases">
        <title>Outbreak of Burkholderia contaminns endophthalmitis traced to a clinical ventilation system.</title>
        <authorList>
            <person name="Lipuma J."/>
            <person name="Spilker T."/>
            <person name="Kratholm J."/>
        </authorList>
    </citation>
    <scope>NUCLEOTIDE SEQUENCE</scope>
    <source>
        <strain evidence="2">HI4954</strain>
    </source>
</reference>
<dbReference type="InterPro" id="IPR050263">
    <property type="entry name" value="Bact_Fimbrial_Adh_Pro"/>
</dbReference>
<dbReference type="GO" id="GO:0043709">
    <property type="term" value="P:cell adhesion involved in single-species biofilm formation"/>
    <property type="evidence" value="ECO:0007669"/>
    <property type="project" value="TreeGrafter"/>
</dbReference>
<feature type="chain" id="PRO_5044556768" evidence="1">
    <location>
        <begin position="27"/>
        <end position="194"/>
    </location>
</feature>
<dbReference type="Gene3D" id="2.60.40.1090">
    <property type="entry name" value="Fimbrial-type adhesion domain"/>
    <property type="match status" value="1"/>
</dbReference>
<dbReference type="PANTHER" id="PTHR33420">
    <property type="entry name" value="FIMBRIAL SUBUNIT ELFA-RELATED"/>
    <property type="match status" value="1"/>
</dbReference>
<dbReference type="RefSeq" id="WP_039358699.1">
    <property type="nucleotide sequence ID" value="NZ_AP018358.1"/>
</dbReference>
<gene>
    <name evidence="3" type="ORF">J4M89_10445</name>
    <name evidence="2" type="ORF">JIN94_10435</name>
    <name evidence="4" type="ORF">LXE91_13515</name>
</gene>
<name>A0A1E3FEY2_9BURK</name>
<dbReference type="EMBL" id="JAGEMX010000003">
    <property type="protein sequence ID" value="MBO1829804.1"/>
    <property type="molecule type" value="Genomic_DNA"/>
</dbReference>
<accession>A0A1E3FEY2</accession>
<dbReference type="GeneID" id="93192094"/>
<dbReference type="Proteomes" id="UP001220209">
    <property type="component" value="Chromosome 1"/>
</dbReference>
<evidence type="ECO:0000313" key="2">
    <source>
        <dbReference type="EMBL" id="MBK1930299.1"/>
    </source>
</evidence>
<dbReference type="InterPro" id="IPR008966">
    <property type="entry name" value="Adhesion_dom_sf"/>
</dbReference>
<dbReference type="OrthoDB" id="8656135at2"/>
<keyword evidence="1" id="KW-0732">Signal</keyword>
<proteinExistence type="predicted"/>
<evidence type="ECO:0000256" key="1">
    <source>
        <dbReference type="SAM" id="SignalP"/>
    </source>
</evidence>
<dbReference type="SUPFAM" id="SSF49401">
    <property type="entry name" value="Bacterial adhesins"/>
    <property type="match status" value="1"/>
</dbReference>
<reference evidence="3 6" key="2">
    <citation type="submission" date="2021-03" db="EMBL/GenBank/DDBJ databases">
        <title>Clinical course, treatment and visual outcome of an outbreak of Burkholderia contaminans endophthalmitis following cataract surgery.</title>
        <authorList>
            <person name="Lind C."/>
            <person name="Olsen K."/>
            <person name="Angelsen N.K."/>
            <person name="Krefting E.A."/>
            <person name="Fossen K."/>
            <person name="Gravningen K."/>
            <person name="Depoorter E."/>
            <person name="Vandamme P."/>
            <person name="Bertelsen G."/>
        </authorList>
    </citation>
    <scope>NUCLEOTIDE SEQUENCE [LARGE SCALE GENOMIC DNA]</scope>
    <source>
        <strain evidence="3 6">51242556</strain>
    </source>
</reference>
<feature type="signal peptide" evidence="1">
    <location>
        <begin position="1"/>
        <end position="26"/>
    </location>
</feature>
<reference evidence="4 7" key="3">
    <citation type="submission" date="2021-12" db="EMBL/GenBank/DDBJ databases">
        <title>Genomic and phenotypic characterization of three Burkholderia contaminans isolates recovered from different sources.</title>
        <authorList>
            <person name="Lopez De Volder A."/>
            <person name="Fan Y."/>
            <person name="Nunvar J."/>
            <person name="Herrera T."/>
            <person name="Timp W."/>
            <person name="Degrossi J."/>
        </authorList>
    </citation>
    <scope>NUCLEOTIDE SEQUENCE [LARGE SCALE GENOMIC DNA]</scope>
    <source>
        <strain evidence="4 7">LMG 23361</strain>
    </source>
</reference>
<evidence type="ECO:0000313" key="5">
    <source>
        <dbReference type="Proteomes" id="UP000611459"/>
    </source>
</evidence>
<dbReference type="EMBL" id="CP090640">
    <property type="protein sequence ID" value="WFN16708.1"/>
    <property type="molecule type" value="Genomic_DNA"/>
</dbReference>
<keyword evidence="6" id="KW-1185">Reference proteome</keyword>
<dbReference type="Proteomes" id="UP000611459">
    <property type="component" value="Unassembled WGS sequence"/>
</dbReference>
<organism evidence="2 5">
    <name type="scientific">Burkholderia contaminans</name>
    <dbReference type="NCBI Taxonomy" id="488447"/>
    <lineage>
        <taxon>Bacteria</taxon>
        <taxon>Pseudomonadati</taxon>
        <taxon>Pseudomonadota</taxon>
        <taxon>Betaproteobacteria</taxon>
        <taxon>Burkholderiales</taxon>
        <taxon>Burkholderiaceae</taxon>
        <taxon>Burkholderia</taxon>
        <taxon>Burkholderia cepacia complex</taxon>
    </lineage>
</organism>
<evidence type="ECO:0000313" key="4">
    <source>
        <dbReference type="EMBL" id="WFN16708.1"/>
    </source>
</evidence>
<dbReference type="Proteomes" id="UP000664048">
    <property type="component" value="Unassembled WGS sequence"/>
</dbReference>
<dbReference type="GO" id="GO:0009289">
    <property type="term" value="C:pilus"/>
    <property type="evidence" value="ECO:0007669"/>
    <property type="project" value="InterPro"/>
</dbReference>
<evidence type="ECO:0000313" key="7">
    <source>
        <dbReference type="Proteomes" id="UP001220209"/>
    </source>
</evidence>
<protein>
    <submittedName>
        <fullName evidence="2">Type 1 fimbrial protein</fullName>
    </submittedName>
</protein>
<dbReference type="EMBL" id="JAENIB010000003">
    <property type="protein sequence ID" value="MBK1930299.1"/>
    <property type="molecule type" value="Genomic_DNA"/>
</dbReference>